<dbReference type="AlphaFoldDB" id="A0A382WFW4"/>
<sequence length="277" mass="31214">SMATPRYRADVILLPPTEKELVTFILASIPINRSDSHEIYDLLDVIEIFKAFKMNLASRSHQGNFLENFSLSLPNKLDIPAYKSDSGDGFGKRVRGADFASLTTNWSIGRHGNGLIESLHSLFFPNSETLSITVDTDKTSSRRDLVLSIVWKDPDTVAVIANKFADYINDQTSDQVMDLLEAGLEIRKRNIVDLISSLRTQAMGERENNILRLREVIEIARSLKIRKPTRVFGDYTIVNITPPSKFFIDPGVKAEPYVPNRTQRYLPLYGPGNAQLQ</sequence>
<proteinExistence type="predicted"/>
<reference evidence="1" key="1">
    <citation type="submission" date="2018-05" db="EMBL/GenBank/DDBJ databases">
        <authorList>
            <person name="Lanie J.A."/>
            <person name="Ng W.-L."/>
            <person name="Kazmierczak K.M."/>
            <person name="Andrzejewski T.M."/>
            <person name="Davidsen T.M."/>
            <person name="Wayne K.J."/>
            <person name="Tettelin H."/>
            <person name="Glass J.I."/>
            <person name="Rusch D."/>
            <person name="Podicherti R."/>
            <person name="Tsui H.-C.T."/>
            <person name="Winkler M.E."/>
        </authorList>
    </citation>
    <scope>NUCLEOTIDE SEQUENCE</scope>
</reference>
<gene>
    <name evidence="1" type="ORF">METZ01_LOCUS410348</name>
</gene>
<dbReference type="EMBL" id="UINC01159421">
    <property type="protein sequence ID" value="SVD57494.1"/>
    <property type="molecule type" value="Genomic_DNA"/>
</dbReference>
<accession>A0A382WFW4</accession>
<feature type="non-terminal residue" evidence="1">
    <location>
        <position position="277"/>
    </location>
</feature>
<dbReference type="Gene3D" id="3.30.1890.10">
    <property type="entry name" value="FepE-like"/>
    <property type="match status" value="1"/>
</dbReference>
<evidence type="ECO:0000313" key="1">
    <source>
        <dbReference type="EMBL" id="SVD57494.1"/>
    </source>
</evidence>
<feature type="non-terminal residue" evidence="1">
    <location>
        <position position="1"/>
    </location>
</feature>
<dbReference type="SUPFAM" id="SSF160355">
    <property type="entry name" value="Bacterial polysaccharide co-polymerase-like"/>
    <property type="match status" value="1"/>
</dbReference>
<protein>
    <submittedName>
        <fullName evidence="1">Uncharacterized protein</fullName>
    </submittedName>
</protein>
<name>A0A382WFW4_9ZZZZ</name>
<organism evidence="1">
    <name type="scientific">marine metagenome</name>
    <dbReference type="NCBI Taxonomy" id="408172"/>
    <lineage>
        <taxon>unclassified sequences</taxon>
        <taxon>metagenomes</taxon>
        <taxon>ecological metagenomes</taxon>
    </lineage>
</organism>